<name>A0ABM9E1M4_9HYPH</name>
<evidence type="ECO:0000313" key="1">
    <source>
        <dbReference type="EMBL" id="CAH2402990.1"/>
    </source>
</evidence>
<dbReference type="RefSeq" id="WP_254019385.1">
    <property type="nucleotide sequence ID" value="NZ_CAKXZT010000131.1"/>
</dbReference>
<accession>A0ABM9E1M4</accession>
<dbReference type="SUPFAM" id="SSF52266">
    <property type="entry name" value="SGNH hydrolase"/>
    <property type="match status" value="1"/>
</dbReference>
<sequence>MAGVRQQLDRLPADATHLVVSMGGNDALGVSSVLDAHSRSVADALLRLAEVREQFCLEYRSTLDAVLAVELPTAVCTIYDVRYANPEERRIAVTALSVLNDCITRAAAGRGVPVIDLRIICDEDADFSNAIEPSEQGGGKIAAAIVSFLTKHEFRSGRAELIGR</sequence>
<comment type="caution">
    <text evidence="1">The sequence shown here is derived from an EMBL/GenBank/DDBJ whole genome shotgun (WGS) entry which is preliminary data.</text>
</comment>
<reference evidence="1 2" key="1">
    <citation type="submission" date="2022-03" db="EMBL/GenBank/DDBJ databases">
        <authorList>
            <person name="Brunel B."/>
        </authorList>
    </citation>
    <scope>NUCLEOTIDE SEQUENCE [LARGE SCALE GENOMIC DNA]</scope>
    <source>
        <strain evidence="1">STM5069sample</strain>
    </source>
</reference>
<proteinExistence type="predicted"/>
<dbReference type="EMBL" id="CAKXZT010000131">
    <property type="protein sequence ID" value="CAH2402990.1"/>
    <property type="molecule type" value="Genomic_DNA"/>
</dbReference>
<protein>
    <recommendedName>
        <fullName evidence="3">SGNH/GDSL hydrolase family protein</fullName>
    </recommendedName>
</protein>
<evidence type="ECO:0008006" key="3">
    <source>
        <dbReference type="Google" id="ProtNLM"/>
    </source>
</evidence>
<dbReference type="Proteomes" id="UP001153050">
    <property type="component" value="Unassembled WGS sequence"/>
</dbReference>
<dbReference type="InterPro" id="IPR036514">
    <property type="entry name" value="SGNH_hydro_sf"/>
</dbReference>
<evidence type="ECO:0000313" key="2">
    <source>
        <dbReference type="Proteomes" id="UP001153050"/>
    </source>
</evidence>
<organism evidence="1 2">
    <name type="scientific">Mesorhizobium escarrei</name>
    <dbReference type="NCBI Taxonomy" id="666018"/>
    <lineage>
        <taxon>Bacteria</taxon>
        <taxon>Pseudomonadati</taxon>
        <taxon>Pseudomonadota</taxon>
        <taxon>Alphaproteobacteria</taxon>
        <taxon>Hyphomicrobiales</taxon>
        <taxon>Phyllobacteriaceae</taxon>
        <taxon>Mesorhizobium</taxon>
    </lineage>
</organism>
<keyword evidence="2" id="KW-1185">Reference proteome</keyword>
<gene>
    <name evidence="1" type="ORF">MES5069_360101</name>
</gene>
<dbReference type="Gene3D" id="3.40.50.1110">
    <property type="entry name" value="SGNH hydrolase"/>
    <property type="match status" value="1"/>
</dbReference>